<dbReference type="SUPFAM" id="SSF53335">
    <property type="entry name" value="S-adenosyl-L-methionine-dependent methyltransferases"/>
    <property type="match status" value="1"/>
</dbReference>
<dbReference type="InterPro" id="IPR002052">
    <property type="entry name" value="DNA_methylase_N6_adenine_CS"/>
</dbReference>
<dbReference type="GO" id="GO:0031167">
    <property type="term" value="P:rRNA methylation"/>
    <property type="evidence" value="ECO:0007669"/>
    <property type="project" value="InterPro"/>
</dbReference>
<evidence type="ECO:0000256" key="2">
    <source>
        <dbReference type="ARBA" id="ARBA00022679"/>
    </source>
</evidence>
<keyword evidence="2 3" id="KW-0808">Transferase</keyword>
<dbReference type="Proteomes" id="UP000293433">
    <property type="component" value="Unassembled WGS sequence"/>
</dbReference>
<accession>A0A4Q7LIF4</accession>
<dbReference type="GO" id="GO:0003676">
    <property type="term" value="F:nucleic acid binding"/>
    <property type="evidence" value="ECO:0007669"/>
    <property type="project" value="InterPro"/>
</dbReference>
<organism evidence="3 4">
    <name type="scientific">Sphaerotilus mobilis</name>
    <dbReference type="NCBI Taxonomy" id="47994"/>
    <lineage>
        <taxon>Bacteria</taxon>
        <taxon>Pseudomonadati</taxon>
        <taxon>Pseudomonadota</taxon>
        <taxon>Betaproteobacteria</taxon>
        <taxon>Burkholderiales</taxon>
        <taxon>Sphaerotilaceae</taxon>
        <taxon>Sphaerotilus</taxon>
    </lineage>
</organism>
<dbReference type="GO" id="GO:0008168">
    <property type="term" value="F:methyltransferase activity"/>
    <property type="evidence" value="ECO:0007669"/>
    <property type="project" value="UniProtKB-KW"/>
</dbReference>
<dbReference type="NCBIfam" id="TIGR00095">
    <property type="entry name" value="16S rRNA (guanine(966)-N(2))-methyltransferase RsmD"/>
    <property type="match status" value="1"/>
</dbReference>
<sequence>MTTSPRSPRLSPSARPAGEVRLIGGQWKRSKLAVPDRPGLRPTPDRVRETLFNWLGQDLAGWQVVDAYAGSGALGFEAASRGAARVVLIEHDAMLVHTLLAASQRLGATDRVQVVRADAQAWLRGQPAQAWDLVLLDPPFGLGLDGPALQAARRVIRDDGWIYLESGQPLDETQAAAVGLRLHRHGRAGLVHFHLLTPLAPGVAQEVPR</sequence>
<dbReference type="Pfam" id="PF03602">
    <property type="entry name" value="Cons_hypoth95"/>
    <property type="match status" value="1"/>
</dbReference>
<dbReference type="Gene3D" id="3.40.50.150">
    <property type="entry name" value="Vaccinia Virus protein VP39"/>
    <property type="match status" value="1"/>
</dbReference>
<reference evidence="3 4" key="1">
    <citation type="submission" date="2019-02" db="EMBL/GenBank/DDBJ databases">
        <title>Genomic Encyclopedia of Type Strains, Phase IV (KMG-IV): sequencing the most valuable type-strain genomes for metagenomic binning, comparative biology and taxonomic classification.</title>
        <authorList>
            <person name="Goeker M."/>
        </authorList>
    </citation>
    <scope>NUCLEOTIDE SEQUENCE [LARGE SCALE GENOMIC DNA]</scope>
    <source>
        <strain evidence="3 4">DSM 10617</strain>
    </source>
</reference>
<protein>
    <submittedName>
        <fullName evidence="3">16S rRNA (Guanine(966)-N(2))-methyltransferase RsmD</fullName>
    </submittedName>
</protein>
<evidence type="ECO:0000313" key="3">
    <source>
        <dbReference type="EMBL" id="RZS53169.1"/>
    </source>
</evidence>
<dbReference type="InterPro" id="IPR029063">
    <property type="entry name" value="SAM-dependent_MTases_sf"/>
</dbReference>
<gene>
    <name evidence="3" type="ORF">EV685_2796</name>
</gene>
<keyword evidence="1 3" id="KW-0489">Methyltransferase</keyword>
<proteinExistence type="predicted"/>
<keyword evidence="4" id="KW-1185">Reference proteome</keyword>
<dbReference type="PROSITE" id="PS00092">
    <property type="entry name" value="N6_MTASE"/>
    <property type="match status" value="1"/>
</dbReference>
<dbReference type="InterPro" id="IPR004398">
    <property type="entry name" value="RNA_MeTrfase_RsmD"/>
</dbReference>
<name>A0A4Q7LIF4_9BURK</name>
<dbReference type="OrthoDB" id="9803017at2"/>
<dbReference type="EMBL" id="SGWV01000010">
    <property type="protein sequence ID" value="RZS53169.1"/>
    <property type="molecule type" value="Genomic_DNA"/>
</dbReference>
<comment type="caution">
    <text evidence="3">The sequence shown here is derived from an EMBL/GenBank/DDBJ whole genome shotgun (WGS) entry which is preliminary data.</text>
</comment>
<dbReference type="PANTHER" id="PTHR43542:SF1">
    <property type="entry name" value="METHYLTRANSFERASE"/>
    <property type="match status" value="1"/>
</dbReference>
<dbReference type="AlphaFoldDB" id="A0A4Q7LIF4"/>
<evidence type="ECO:0000313" key="4">
    <source>
        <dbReference type="Proteomes" id="UP000293433"/>
    </source>
</evidence>
<dbReference type="RefSeq" id="WP_130482633.1">
    <property type="nucleotide sequence ID" value="NZ_SGWV01000010.1"/>
</dbReference>
<dbReference type="PANTHER" id="PTHR43542">
    <property type="entry name" value="METHYLTRANSFERASE"/>
    <property type="match status" value="1"/>
</dbReference>
<dbReference type="CDD" id="cd02440">
    <property type="entry name" value="AdoMet_MTases"/>
    <property type="match status" value="1"/>
</dbReference>
<evidence type="ECO:0000256" key="1">
    <source>
        <dbReference type="ARBA" id="ARBA00022603"/>
    </source>
</evidence>